<evidence type="ECO:0000313" key="2">
    <source>
        <dbReference type="Proteomes" id="UP001057452"/>
    </source>
</evidence>
<name>A0ACB9W6L2_CHAAC</name>
<accession>A0ACB9W6L2</accession>
<protein>
    <submittedName>
        <fullName evidence="1">Uncharacterized protein</fullName>
    </submittedName>
</protein>
<dbReference type="EMBL" id="CM043802">
    <property type="protein sequence ID" value="KAI4808491.1"/>
    <property type="molecule type" value="Genomic_DNA"/>
</dbReference>
<gene>
    <name evidence="1" type="ORF">KUCAC02_000548</name>
</gene>
<reference evidence="1" key="1">
    <citation type="submission" date="2022-05" db="EMBL/GenBank/DDBJ databases">
        <title>Chromosome-level genome of Chaenocephalus aceratus.</title>
        <authorList>
            <person name="Park H."/>
        </authorList>
    </citation>
    <scope>NUCLEOTIDE SEQUENCE</scope>
    <source>
        <strain evidence="1">KU_202001</strain>
    </source>
</reference>
<organism evidence="1 2">
    <name type="scientific">Chaenocephalus aceratus</name>
    <name type="common">Blackfin icefish</name>
    <name type="synonym">Chaenichthys aceratus</name>
    <dbReference type="NCBI Taxonomy" id="36190"/>
    <lineage>
        <taxon>Eukaryota</taxon>
        <taxon>Metazoa</taxon>
        <taxon>Chordata</taxon>
        <taxon>Craniata</taxon>
        <taxon>Vertebrata</taxon>
        <taxon>Euteleostomi</taxon>
        <taxon>Actinopterygii</taxon>
        <taxon>Neopterygii</taxon>
        <taxon>Teleostei</taxon>
        <taxon>Neoteleostei</taxon>
        <taxon>Acanthomorphata</taxon>
        <taxon>Eupercaria</taxon>
        <taxon>Perciformes</taxon>
        <taxon>Notothenioidei</taxon>
        <taxon>Channichthyidae</taxon>
        <taxon>Chaenocephalus</taxon>
    </lineage>
</organism>
<evidence type="ECO:0000313" key="1">
    <source>
        <dbReference type="EMBL" id="KAI4808491.1"/>
    </source>
</evidence>
<proteinExistence type="predicted"/>
<keyword evidence="2" id="KW-1185">Reference proteome</keyword>
<dbReference type="Proteomes" id="UP001057452">
    <property type="component" value="Chromosome 18"/>
</dbReference>
<comment type="caution">
    <text evidence="1">The sequence shown here is derived from an EMBL/GenBank/DDBJ whole genome shotgun (WGS) entry which is preliminary data.</text>
</comment>
<sequence length="109" mass="11875">MAFQLQQNPPSHEASLEHHHAPTEGKRHDIGWRCSQASAGEAAVTGIALLPPREAGFMGTAPQGGQGQLNTAANFFNQNCGQYQHLRTFGFQPSHHRLAARLRTGTDTF</sequence>